<organism evidence="5 6">
    <name type="scientific">Ligilactobacillus murinus</name>
    <dbReference type="NCBI Taxonomy" id="1622"/>
    <lineage>
        <taxon>Bacteria</taxon>
        <taxon>Bacillati</taxon>
        <taxon>Bacillota</taxon>
        <taxon>Bacilli</taxon>
        <taxon>Lactobacillales</taxon>
        <taxon>Lactobacillaceae</taxon>
        <taxon>Ligilactobacillus</taxon>
    </lineage>
</organism>
<evidence type="ECO:0000256" key="3">
    <source>
        <dbReference type="ARBA" id="ARBA00022989"/>
    </source>
</evidence>
<dbReference type="GO" id="GO:0016020">
    <property type="term" value="C:membrane"/>
    <property type="evidence" value="ECO:0007669"/>
    <property type="project" value="UniProtKB-SubCell"/>
</dbReference>
<dbReference type="RefSeq" id="WP_163588069.1">
    <property type="nucleotide sequence ID" value="NZ_CP040852.1"/>
</dbReference>
<reference evidence="5 6" key="1">
    <citation type="journal article" date="2019" name="Nat. Med.">
        <title>Preventing dysbiosis of the neonatal mouse intestinal microbiome protects against late-onset sepsis.</title>
        <authorList>
            <person name="Singer J.R."/>
            <person name="Blosser E.G."/>
            <person name="Zindl C.L."/>
            <person name="Silberger D.J."/>
            <person name="Conlan S."/>
            <person name="Laufer V.A."/>
            <person name="DiToro D."/>
            <person name="Deming C."/>
            <person name="Kumar R."/>
            <person name="Morrow C.D."/>
            <person name="Segre J.A."/>
            <person name="Gray M.J."/>
            <person name="Randolph D.A."/>
            <person name="Weaver C.T."/>
        </authorList>
    </citation>
    <scope>NUCLEOTIDE SEQUENCE [LARGE SCALE GENOMIC DNA]</scope>
    <source>
        <strain evidence="5 6">V10</strain>
    </source>
</reference>
<keyword evidence="3" id="KW-1133">Transmembrane helix</keyword>
<evidence type="ECO:0000256" key="1">
    <source>
        <dbReference type="ARBA" id="ARBA00004141"/>
    </source>
</evidence>
<protein>
    <submittedName>
        <fullName evidence="5">DUF697 domain-containing protein</fullName>
    </submittedName>
</protein>
<dbReference type="Proteomes" id="UP000463931">
    <property type="component" value="Chromosome"/>
</dbReference>
<sequence length="136" mass="13984">MMYEDAKAAVHTAAVAAGAVSTSPIPFSDAAILIPIQTTMIIKIYSSYGESISEGVVKGILEATTATAVGKSLVGNLLKFIPGIGTVAGAVVNGGVAVVLTEMIGNTLIDEFEGNGHIDLNELENIVKHAIKIAFD</sequence>
<dbReference type="InterPro" id="IPR021147">
    <property type="entry name" value="DUF697"/>
</dbReference>
<name>A0AAE7BP61_9LACO</name>
<gene>
    <name evidence="5" type="ORF">FEE40_01000</name>
</gene>
<evidence type="ECO:0000313" key="6">
    <source>
        <dbReference type="Proteomes" id="UP000463931"/>
    </source>
</evidence>
<evidence type="ECO:0000256" key="2">
    <source>
        <dbReference type="ARBA" id="ARBA00022692"/>
    </source>
</evidence>
<keyword evidence="4" id="KW-0472">Membrane</keyword>
<proteinExistence type="predicted"/>
<evidence type="ECO:0000256" key="4">
    <source>
        <dbReference type="ARBA" id="ARBA00023136"/>
    </source>
</evidence>
<keyword evidence="2" id="KW-0812">Transmembrane</keyword>
<comment type="subcellular location">
    <subcellularLocation>
        <location evidence="1">Membrane</location>
        <topology evidence="1">Multi-pass membrane protein</topology>
    </subcellularLocation>
</comment>
<accession>A0AAE7BP61</accession>
<dbReference type="Pfam" id="PF05128">
    <property type="entry name" value="DUF697"/>
    <property type="match status" value="1"/>
</dbReference>
<dbReference type="AlphaFoldDB" id="A0AAE7BP61"/>
<evidence type="ECO:0000313" key="5">
    <source>
        <dbReference type="EMBL" id="QIA88883.1"/>
    </source>
</evidence>
<dbReference type="EMBL" id="CP040852">
    <property type="protein sequence ID" value="QIA88883.1"/>
    <property type="molecule type" value="Genomic_DNA"/>
</dbReference>